<dbReference type="NCBIfam" id="TIGR03592">
    <property type="entry name" value="yidC_oxa1_cterm"/>
    <property type="match status" value="1"/>
</dbReference>
<sequence>MLQRTTQSLAWMMKRRSAASLRSELSFSSTLGSQSRRVFGKRLDHANQRREFSWSTWLGSFGRSANPTVANNLTSATTGTTATTTTIQVASPVVKENVVATNEPTTNQVLSDASSQDDTFNGLQFIHETADYEYRAPLTFGEEHEMFLGGHLPNQAPHIHIIQDFLQYMHDTIGLPWYGAIMACTIVFRLLVLPLNISLIRNSARLDTVRIHLNEQAQIMSDSHATEEDKLKAAEEFQKTLKEKKCHPAFNILSPLVMAPMFLSVFLSVERICLHDPGCRGSGGIMWFQDLSAIDPTMTLPVISAVTWLITVEMGAAEPRTETMRQVRSVMRFVTAVMVPITGALPSGVFVYWITSNVFSMIQIYTMRLPAVRKFFNIPTKDVSNKYIQHNRDISM</sequence>
<dbReference type="PANTHER" id="PTHR12428">
    <property type="entry name" value="OXA1"/>
    <property type="match status" value="1"/>
</dbReference>
<evidence type="ECO:0000313" key="12">
    <source>
        <dbReference type="EMBL" id="KAG2389229.1"/>
    </source>
</evidence>
<dbReference type="GO" id="GO:0005743">
    <property type="term" value="C:mitochondrial inner membrane"/>
    <property type="evidence" value="ECO:0007669"/>
    <property type="project" value="UniProtKB-SubCell"/>
</dbReference>
<evidence type="ECO:0000256" key="10">
    <source>
        <dbReference type="SAM" id="Phobius"/>
    </source>
</evidence>
<keyword evidence="5" id="KW-0809">Transit peptide</keyword>
<keyword evidence="4" id="KW-0999">Mitochondrion inner membrane</keyword>
<evidence type="ECO:0000259" key="11">
    <source>
        <dbReference type="Pfam" id="PF02096"/>
    </source>
</evidence>
<evidence type="ECO:0000256" key="5">
    <source>
        <dbReference type="ARBA" id="ARBA00022946"/>
    </source>
</evidence>
<evidence type="ECO:0000256" key="7">
    <source>
        <dbReference type="ARBA" id="ARBA00023128"/>
    </source>
</evidence>
<dbReference type="PANTHER" id="PTHR12428:SF66">
    <property type="entry name" value="MITOCHONDRIAL INNER MEMBRANE PROTEIN OXA1L"/>
    <property type="match status" value="1"/>
</dbReference>
<comment type="subcellular location">
    <subcellularLocation>
        <location evidence="9">Membrane</location>
        <topology evidence="9">Multi-pass membrane protein</topology>
    </subcellularLocation>
    <subcellularLocation>
        <location evidence="1">Mitochondrion inner membrane</location>
        <topology evidence="1">Multi-pass membrane protein</topology>
    </subcellularLocation>
</comment>
<feature type="transmembrane region" description="Helical" evidence="10">
    <location>
        <begin position="249"/>
        <end position="267"/>
    </location>
</feature>
<gene>
    <name evidence="12" type="ORF">C9374_014629</name>
</gene>
<feature type="domain" description="Membrane insertase YidC/Oxa/ALB C-terminal" evidence="11">
    <location>
        <begin position="177"/>
        <end position="367"/>
    </location>
</feature>
<accession>A0AA88KPK9</accession>
<dbReference type="InterPro" id="IPR028055">
    <property type="entry name" value="YidC/Oxa/ALB_C"/>
</dbReference>
<proteinExistence type="inferred from homology"/>
<dbReference type="GO" id="GO:0032977">
    <property type="term" value="F:membrane insertase activity"/>
    <property type="evidence" value="ECO:0007669"/>
    <property type="project" value="InterPro"/>
</dbReference>
<keyword evidence="3 9" id="KW-0812">Transmembrane</keyword>
<evidence type="ECO:0000256" key="3">
    <source>
        <dbReference type="ARBA" id="ARBA00022692"/>
    </source>
</evidence>
<evidence type="ECO:0000313" key="13">
    <source>
        <dbReference type="Proteomes" id="UP000816034"/>
    </source>
</evidence>
<name>A0AA88KPK9_NAELO</name>
<dbReference type="InterPro" id="IPR001708">
    <property type="entry name" value="YidC/ALB3/OXA1/COX18"/>
</dbReference>
<keyword evidence="8 10" id="KW-0472">Membrane</keyword>
<dbReference type="Proteomes" id="UP000816034">
    <property type="component" value="Unassembled WGS sequence"/>
</dbReference>
<keyword evidence="6 10" id="KW-1133">Transmembrane helix</keyword>
<evidence type="ECO:0000256" key="6">
    <source>
        <dbReference type="ARBA" id="ARBA00022989"/>
    </source>
</evidence>
<feature type="transmembrane region" description="Helical" evidence="10">
    <location>
        <begin position="175"/>
        <end position="195"/>
    </location>
</feature>
<evidence type="ECO:0000256" key="8">
    <source>
        <dbReference type="ARBA" id="ARBA00023136"/>
    </source>
</evidence>
<organism evidence="12 13">
    <name type="scientific">Naegleria lovaniensis</name>
    <name type="common">Amoeba</name>
    <dbReference type="NCBI Taxonomy" id="51637"/>
    <lineage>
        <taxon>Eukaryota</taxon>
        <taxon>Discoba</taxon>
        <taxon>Heterolobosea</taxon>
        <taxon>Tetramitia</taxon>
        <taxon>Eutetramitia</taxon>
        <taxon>Vahlkampfiidae</taxon>
        <taxon>Naegleria</taxon>
    </lineage>
</organism>
<evidence type="ECO:0000256" key="4">
    <source>
        <dbReference type="ARBA" id="ARBA00022792"/>
    </source>
</evidence>
<keyword evidence="13" id="KW-1185">Reference proteome</keyword>
<dbReference type="GO" id="GO:0032979">
    <property type="term" value="P:protein insertion into mitochondrial inner membrane from matrix"/>
    <property type="evidence" value="ECO:0007669"/>
    <property type="project" value="TreeGrafter"/>
</dbReference>
<dbReference type="AlphaFoldDB" id="A0AA88KPK9"/>
<evidence type="ECO:0000256" key="2">
    <source>
        <dbReference type="ARBA" id="ARBA00009877"/>
    </source>
</evidence>
<keyword evidence="7" id="KW-0496">Mitochondrion</keyword>
<evidence type="ECO:0000256" key="1">
    <source>
        <dbReference type="ARBA" id="ARBA00004448"/>
    </source>
</evidence>
<dbReference type="GeneID" id="68107082"/>
<reference evidence="12 13" key="1">
    <citation type="journal article" date="2018" name="BMC Genomics">
        <title>The genome of Naegleria lovaniensis, the basis for a comparative approach to unravel pathogenicity factors of the human pathogenic amoeba N. fowleri.</title>
        <authorList>
            <person name="Liechti N."/>
            <person name="Schurch N."/>
            <person name="Bruggmann R."/>
            <person name="Wittwer M."/>
        </authorList>
    </citation>
    <scope>NUCLEOTIDE SEQUENCE [LARGE SCALE GENOMIC DNA]</scope>
    <source>
        <strain evidence="12 13">ATCC 30569</strain>
    </source>
</reference>
<dbReference type="EMBL" id="PYSW02000008">
    <property type="protein sequence ID" value="KAG2389229.1"/>
    <property type="molecule type" value="Genomic_DNA"/>
</dbReference>
<comment type="caution">
    <text evidence="12">The sequence shown here is derived from an EMBL/GenBank/DDBJ whole genome shotgun (WGS) entry which is preliminary data.</text>
</comment>
<comment type="similarity">
    <text evidence="2 9">Belongs to the OXA1/ALB3/YidC family.</text>
</comment>
<dbReference type="Pfam" id="PF02096">
    <property type="entry name" value="60KD_IMP"/>
    <property type="match status" value="1"/>
</dbReference>
<dbReference type="RefSeq" id="XP_044553221.1">
    <property type="nucleotide sequence ID" value="XM_044690638.1"/>
</dbReference>
<feature type="transmembrane region" description="Helical" evidence="10">
    <location>
        <begin position="329"/>
        <end position="354"/>
    </location>
</feature>
<dbReference type="CDD" id="cd20069">
    <property type="entry name" value="5TM_Oxa1-like"/>
    <property type="match status" value="1"/>
</dbReference>
<feature type="transmembrane region" description="Helical" evidence="10">
    <location>
        <begin position="298"/>
        <end position="317"/>
    </location>
</feature>
<evidence type="ECO:0000256" key="9">
    <source>
        <dbReference type="RuleBase" id="RU003945"/>
    </source>
</evidence>
<protein>
    <recommendedName>
        <fullName evidence="11">Membrane insertase YidC/Oxa/ALB C-terminal domain-containing protein</fullName>
    </recommendedName>
</protein>